<protein>
    <recommendedName>
        <fullName evidence="6">Probable succinyl-diaminopimelate desuccinylase</fullName>
        <ecNumber evidence="5">3.5.1.18</ecNumber>
    </recommendedName>
</protein>
<evidence type="ECO:0000256" key="3">
    <source>
        <dbReference type="ARBA" id="ARBA00005130"/>
    </source>
</evidence>
<evidence type="ECO:0000256" key="11">
    <source>
        <dbReference type="ARBA" id="ARBA00051301"/>
    </source>
</evidence>
<comment type="catalytic activity">
    <reaction evidence="11">
        <text>N-succinyl-(2S,6S)-2,6-diaminopimelate + H2O = (2S,6S)-2,6-diaminopimelate + succinate</text>
        <dbReference type="Rhea" id="RHEA:22608"/>
        <dbReference type="ChEBI" id="CHEBI:15377"/>
        <dbReference type="ChEBI" id="CHEBI:30031"/>
        <dbReference type="ChEBI" id="CHEBI:57609"/>
        <dbReference type="ChEBI" id="CHEBI:58087"/>
        <dbReference type="EC" id="3.5.1.18"/>
    </reaction>
</comment>
<evidence type="ECO:0000313" key="14">
    <source>
        <dbReference type="Proteomes" id="UP000639396"/>
    </source>
</evidence>
<dbReference type="PANTHER" id="PTHR43808">
    <property type="entry name" value="ACETYLORNITHINE DEACETYLASE"/>
    <property type="match status" value="1"/>
</dbReference>
<comment type="similarity">
    <text evidence="4">Belongs to the peptidase M20A family.</text>
</comment>
<dbReference type="GO" id="GO:0046872">
    <property type="term" value="F:metal ion binding"/>
    <property type="evidence" value="ECO:0007669"/>
    <property type="project" value="UniProtKB-KW"/>
</dbReference>
<dbReference type="InterPro" id="IPR010182">
    <property type="entry name" value="ArgE/DapE"/>
</dbReference>
<dbReference type="CDD" id="cd03894">
    <property type="entry name" value="M20_ArgE"/>
    <property type="match status" value="1"/>
</dbReference>
<accession>A0A927H053</accession>
<name>A0A927H053_9BACL</name>
<sequence>MDENRITEVLSDLVRIPSVNPGFPGGTGEGRVAVYVRQFFERLALSVDVQTVEACRDNVIGTLQGRGGRHLLWEAHMDTVQTSGMTIDPFAAGAREGKLYGRGACDTKASLAAMLVALETMVRHKLIPAAHVHLAAVIDEETTYKGVSALAERVRSGELRYDAAIVGEPTRLHPIIAHKGVLRFRVEVTGVAAHSSTPEQGANAIESMAEVIAWLRQHARESFPSRSHALTGPPSLCISMIEGGVAPNTVADRCTISIDIRTIPGQEWEDVWSELRERILLLPMPAGVKVEVHRPFLTDYAMEVSPDHPLTHTLLAAANTYSAGREAIGAPYCSDASKLTRVSVPAIVFGPGNISEAHTADEWVELAEVAKAAAILIYTAMHYGEEDED</sequence>
<dbReference type="InterPro" id="IPR011650">
    <property type="entry name" value="Peptidase_M20_dimer"/>
</dbReference>
<dbReference type="GO" id="GO:0009014">
    <property type="term" value="F:succinyl-diaminopimelate desuccinylase activity"/>
    <property type="evidence" value="ECO:0007669"/>
    <property type="project" value="UniProtKB-EC"/>
</dbReference>
<dbReference type="InterPro" id="IPR002933">
    <property type="entry name" value="Peptidase_M20"/>
</dbReference>
<dbReference type="AlphaFoldDB" id="A0A927H053"/>
<dbReference type="Proteomes" id="UP000639396">
    <property type="component" value="Unassembled WGS sequence"/>
</dbReference>
<evidence type="ECO:0000256" key="10">
    <source>
        <dbReference type="ARBA" id="ARBA00023285"/>
    </source>
</evidence>
<feature type="domain" description="Peptidase M20 dimerisation" evidence="12">
    <location>
        <begin position="176"/>
        <end position="279"/>
    </location>
</feature>
<dbReference type="InterPro" id="IPR036264">
    <property type="entry name" value="Bact_exopeptidase_dim_dom"/>
</dbReference>
<evidence type="ECO:0000256" key="9">
    <source>
        <dbReference type="ARBA" id="ARBA00022833"/>
    </source>
</evidence>
<gene>
    <name evidence="13" type="ORF">IDH45_13255</name>
</gene>
<dbReference type="EMBL" id="JACXJA010000015">
    <property type="protein sequence ID" value="MBD2862953.1"/>
    <property type="molecule type" value="Genomic_DNA"/>
</dbReference>
<comment type="cofactor">
    <cofactor evidence="1">
        <name>Co(2+)</name>
        <dbReference type="ChEBI" id="CHEBI:48828"/>
    </cofactor>
</comment>
<evidence type="ECO:0000256" key="5">
    <source>
        <dbReference type="ARBA" id="ARBA00011921"/>
    </source>
</evidence>
<dbReference type="SUPFAM" id="SSF55031">
    <property type="entry name" value="Bacterial exopeptidase dimerisation domain"/>
    <property type="match status" value="1"/>
</dbReference>
<reference evidence="13" key="1">
    <citation type="submission" date="2020-09" db="EMBL/GenBank/DDBJ databases">
        <title>A novel bacterium of genus Paenibacillus, isolated from South China Sea.</title>
        <authorList>
            <person name="Huang H."/>
            <person name="Mo K."/>
            <person name="Hu Y."/>
        </authorList>
    </citation>
    <scope>NUCLEOTIDE SEQUENCE</scope>
    <source>
        <strain evidence="13">IB182363</strain>
    </source>
</reference>
<dbReference type="EC" id="3.5.1.18" evidence="5"/>
<comment type="cofactor">
    <cofactor evidence="2">
        <name>Zn(2+)</name>
        <dbReference type="ChEBI" id="CHEBI:29105"/>
    </cofactor>
</comment>
<keyword evidence="9" id="KW-0862">Zinc</keyword>
<dbReference type="PROSITE" id="PS00759">
    <property type="entry name" value="ARGE_DAPE_CPG2_2"/>
    <property type="match status" value="1"/>
</dbReference>
<keyword evidence="7" id="KW-0479">Metal-binding</keyword>
<organism evidence="13 14">
    <name type="scientific">Paenibacillus oceani</name>
    <dbReference type="NCBI Taxonomy" id="2772510"/>
    <lineage>
        <taxon>Bacteria</taxon>
        <taxon>Bacillati</taxon>
        <taxon>Bacillota</taxon>
        <taxon>Bacilli</taxon>
        <taxon>Bacillales</taxon>
        <taxon>Paenibacillaceae</taxon>
        <taxon>Paenibacillus</taxon>
    </lineage>
</organism>
<evidence type="ECO:0000256" key="6">
    <source>
        <dbReference type="ARBA" id="ARBA00016853"/>
    </source>
</evidence>
<evidence type="ECO:0000256" key="2">
    <source>
        <dbReference type="ARBA" id="ARBA00001947"/>
    </source>
</evidence>
<evidence type="ECO:0000259" key="12">
    <source>
        <dbReference type="Pfam" id="PF07687"/>
    </source>
</evidence>
<proteinExistence type="inferred from homology"/>
<comment type="caution">
    <text evidence="13">The sequence shown here is derived from an EMBL/GenBank/DDBJ whole genome shotgun (WGS) entry which is preliminary data.</text>
</comment>
<evidence type="ECO:0000256" key="4">
    <source>
        <dbReference type="ARBA" id="ARBA00006247"/>
    </source>
</evidence>
<dbReference type="Pfam" id="PF01546">
    <property type="entry name" value="Peptidase_M20"/>
    <property type="match status" value="1"/>
</dbReference>
<dbReference type="Gene3D" id="3.30.70.360">
    <property type="match status" value="1"/>
</dbReference>
<keyword evidence="10" id="KW-0170">Cobalt</keyword>
<evidence type="ECO:0000256" key="1">
    <source>
        <dbReference type="ARBA" id="ARBA00001941"/>
    </source>
</evidence>
<dbReference type="NCBIfam" id="TIGR01910">
    <property type="entry name" value="DapE-ArgE"/>
    <property type="match status" value="1"/>
</dbReference>
<comment type="pathway">
    <text evidence="3">Amino-acid biosynthesis; L-lysine biosynthesis via DAP pathway; LL-2,6-diaminopimelate from (S)-tetrahydrodipicolinate (succinylase route): step 3/3.</text>
</comment>
<keyword evidence="8" id="KW-0378">Hydrolase</keyword>
<keyword evidence="14" id="KW-1185">Reference proteome</keyword>
<dbReference type="InterPro" id="IPR050072">
    <property type="entry name" value="Peptidase_M20A"/>
</dbReference>
<evidence type="ECO:0000256" key="8">
    <source>
        <dbReference type="ARBA" id="ARBA00022801"/>
    </source>
</evidence>
<dbReference type="SUPFAM" id="SSF53187">
    <property type="entry name" value="Zn-dependent exopeptidases"/>
    <property type="match status" value="1"/>
</dbReference>
<evidence type="ECO:0000256" key="7">
    <source>
        <dbReference type="ARBA" id="ARBA00022723"/>
    </source>
</evidence>
<dbReference type="InterPro" id="IPR001261">
    <property type="entry name" value="ArgE/DapE_CS"/>
</dbReference>
<dbReference type="Pfam" id="PF07687">
    <property type="entry name" value="M20_dimer"/>
    <property type="match status" value="1"/>
</dbReference>
<dbReference type="Gene3D" id="3.40.630.10">
    <property type="entry name" value="Zn peptidases"/>
    <property type="match status" value="1"/>
</dbReference>
<evidence type="ECO:0000313" key="13">
    <source>
        <dbReference type="EMBL" id="MBD2862953.1"/>
    </source>
</evidence>